<sequence>MYSVGIWNKCRNVLPTPIMPRYFVTFRWSKIPPIFVFAA</sequence>
<organism evidence="1">
    <name type="scientific">Klebsiella phage FKP3</name>
    <dbReference type="NCBI Taxonomy" id="3231233"/>
    <lineage>
        <taxon>Viruses</taxon>
        <taxon>Duplodnaviria</taxon>
        <taxon>Heunggongvirae</taxon>
        <taxon>Uroviricota</taxon>
        <taxon>Caudoviricetes</taxon>
        <taxon>Stephanstirmvirinae</taxon>
        <taxon>Justusliebigvirus</taxon>
    </lineage>
</organism>
<reference evidence="1" key="1">
    <citation type="submission" date="2024-06" db="EMBL/GenBank/DDBJ databases">
        <title>High activity and specificity of bacteriophage cocktails against carbapenem-resistant Klebsiella pneumoniae belonging to high-risk clones CG258 and ST307.</title>
        <authorList>
            <person name="Jimenez Quiceno J."/>
            <person name="Salazar Ospina L."/>
            <person name="Tellez Carrasquilla S."/>
        </authorList>
    </citation>
    <scope>NUCLEOTIDE SEQUENCE</scope>
</reference>
<evidence type="ECO:0000313" key="1">
    <source>
        <dbReference type="EMBL" id="XCI78143.1"/>
    </source>
</evidence>
<protein>
    <submittedName>
        <fullName evidence="1">Uncharacterized protein</fullName>
    </submittedName>
</protein>
<dbReference type="EMBL" id="PP895363">
    <property type="protein sequence ID" value="XCI78143.1"/>
    <property type="molecule type" value="Genomic_DNA"/>
</dbReference>
<name>A0AAU8HZP5_9CAUD</name>
<proteinExistence type="predicted"/>
<accession>A0AAU8HZP5</accession>